<dbReference type="Proteomes" id="UP000000763">
    <property type="component" value="Chromosome 8"/>
</dbReference>
<feature type="compositionally biased region" description="Basic and acidic residues" evidence="1">
    <location>
        <begin position="126"/>
        <end position="137"/>
    </location>
</feature>
<name>Q6ZBT1_ORYSJ</name>
<dbReference type="AlphaFoldDB" id="Q6ZBT1"/>
<sequence>MRMRSGLFRTSDSVRSRPTGRQLSILGLAAAAPAGAEEKRLARHHLVSSSVQADGPTMGMVAAPRSRRRAAAAPTGAEEERRWLELKRSGRREWRIGGTTSRQWRSGGACGKRGEEEETDGAGIWQRERERERFGED</sequence>
<evidence type="ECO:0000313" key="4">
    <source>
        <dbReference type="Proteomes" id="UP000000763"/>
    </source>
</evidence>
<reference evidence="3" key="1">
    <citation type="submission" date="2001-07" db="EMBL/GenBank/DDBJ databases">
        <title>Oryza sativa nipponbare(GA3) genomic DNA, chromosome 8, BAC clone:OJ1134_B10.</title>
        <authorList>
            <person name="Sasaki T."/>
            <person name="Matsumoto T."/>
            <person name="Yamamoto K."/>
        </authorList>
    </citation>
    <scope>NUCLEOTIDE SEQUENCE</scope>
</reference>
<evidence type="ECO:0000256" key="1">
    <source>
        <dbReference type="SAM" id="MobiDB-lite"/>
    </source>
</evidence>
<dbReference type="EMBL" id="AP003882">
    <property type="protein sequence ID" value="BAD05236.1"/>
    <property type="molecule type" value="Genomic_DNA"/>
</dbReference>
<evidence type="ECO:0000313" key="2">
    <source>
        <dbReference type="EMBL" id="BAD03232.1"/>
    </source>
</evidence>
<reference evidence="4" key="4">
    <citation type="journal article" date="2008" name="Nucleic Acids Res.">
        <title>The rice annotation project database (RAP-DB): 2008 update.</title>
        <authorList>
            <consortium name="The rice annotation project (RAP)"/>
        </authorList>
    </citation>
    <scope>GENOME REANNOTATION</scope>
    <source>
        <strain evidence="4">cv. Nipponbare</strain>
    </source>
</reference>
<reference evidence="2" key="2">
    <citation type="submission" date="2002-01" db="EMBL/GenBank/DDBJ databases">
        <title>Oryza sativa nipponbare(GA3) genomic DNA, chromosome 8, PAC clone:P0583B06.</title>
        <authorList>
            <person name="Sasaki T."/>
            <person name="Matsumoto T."/>
            <person name="Yamamoto K."/>
        </authorList>
    </citation>
    <scope>NUCLEOTIDE SEQUENCE</scope>
</reference>
<feature type="region of interest" description="Disordered" evidence="1">
    <location>
        <begin position="95"/>
        <end position="137"/>
    </location>
</feature>
<accession>Q6ZBT1</accession>
<reference evidence="4" key="3">
    <citation type="journal article" date="2005" name="Nature">
        <title>The map-based sequence of the rice genome.</title>
        <authorList>
            <consortium name="International rice genome sequencing project (IRGSP)"/>
            <person name="Matsumoto T."/>
            <person name="Wu J."/>
            <person name="Kanamori H."/>
            <person name="Katayose Y."/>
            <person name="Fujisawa M."/>
            <person name="Namiki N."/>
            <person name="Mizuno H."/>
            <person name="Yamamoto K."/>
            <person name="Antonio B.A."/>
            <person name="Baba T."/>
            <person name="Sakata K."/>
            <person name="Nagamura Y."/>
            <person name="Aoki H."/>
            <person name="Arikawa K."/>
            <person name="Arita K."/>
            <person name="Bito T."/>
            <person name="Chiden Y."/>
            <person name="Fujitsuka N."/>
            <person name="Fukunaka R."/>
            <person name="Hamada M."/>
            <person name="Harada C."/>
            <person name="Hayashi A."/>
            <person name="Hijishita S."/>
            <person name="Honda M."/>
            <person name="Hosokawa S."/>
            <person name="Ichikawa Y."/>
            <person name="Idonuma A."/>
            <person name="Iijima M."/>
            <person name="Ikeda M."/>
            <person name="Ikeno M."/>
            <person name="Ito K."/>
            <person name="Ito S."/>
            <person name="Ito T."/>
            <person name="Ito Y."/>
            <person name="Ito Y."/>
            <person name="Iwabuchi A."/>
            <person name="Kamiya K."/>
            <person name="Karasawa W."/>
            <person name="Kurita K."/>
            <person name="Katagiri S."/>
            <person name="Kikuta A."/>
            <person name="Kobayashi H."/>
            <person name="Kobayashi N."/>
            <person name="Machita K."/>
            <person name="Maehara T."/>
            <person name="Masukawa M."/>
            <person name="Mizubayashi T."/>
            <person name="Mukai Y."/>
            <person name="Nagasaki H."/>
            <person name="Nagata Y."/>
            <person name="Naito S."/>
            <person name="Nakashima M."/>
            <person name="Nakama Y."/>
            <person name="Nakamichi Y."/>
            <person name="Nakamura M."/>
            <person name="Meguro A."/>
            <person name="Negishi M."/>
            <person name="Ohta I."/>
            <person name="Ohta T."/>
            <person name="Okamoto M."/>
            <person name="Ono N."/>
            <person name="Saji S."/>
            <person name="Sakaguchi M."/>
            <person name="Sakai K."/>
            <person name="Shibata M."/>
            <person name="Shimokawa T."/>
            <person name="Song J."/>
            <person name="Takazaki Y."/>
            <person name="Terasawa K."/>
            <person name="Tsugane M."/>
            <person name="Tsuji K."/>
            <person name="Ueda S."/>
            <person name="Waki K."/>
            <person name="Yamagata H."/>
            <person name="Yamamoto M."/>
            <person name="Yamamoto S."/>
            <person name="Yamane H."/>
            <person name="Yoshiki S."/>
            <person name="Yoshihara R."/>
            <person name="Yukawa K."/>
            <person name="Zhong H."/>
            <person name="Yano M."/>
            <person name="Yuan Q."/>
            <person name="Ouyang S."/>
            <person name="Liu J."/>
            <person name="Jones K.M."/>
            <person name="Gansberger K."/>
            <person name="Moffat K."/>
            <person name="Hill J."/>
            <person name="Bera J."/>
            <person name="Fadrosh D."/>
            <person name="Jin S."/>
            <person name="Johri S."/>
            <person name="Kim M."/>
            <person name="Overton L."/>
            <person name="Reardon M."/>
            <person name="Tsitrin T."/>
            <person name="Vuong H."/>
            <person name="Weaver B."/>
            <person name="Ciecko A."/>
            <person name="Tallon L."/>
            <person name="Jackson J."/>
            <person name="Pai G."/>
            <person name="Aken S.V."/>
            <person name="Utterback T."/>
            <person name="Reidmuller S."/>
            <person name="Feldblyum T."/>
            <person name="Hsiao J."/>
            <person name="Zismann V."/>
            <person name="Iobst S."/>
            <person name="de Vazeille A.R."/>
            <person name="Buell C.R."/>
            <person name="Ying K."/>
            <person name="Li Y."/>
            <person name="Lu T."/>
            <person name="Huang Y."/>
            <person name="Zhao Q."/>
            <person name="Feng Q."/>
            <person name="Zhang L."/>
            <person name="Zhu J."/>
            <person name="Weng Q."/>
            <person name="Mu J."/>
            <person name="Lu Y."/>
            <person name="Fan D."/>
            <person name="Liu Y."/>
            <person name="Guan J."/>
            <person name="Zhang Y."/>
            <person name="Yu S."/>
            <person name="Liu X."/>
            <person name="Zhang Y."/>
            <person name="Hong G."/>
            <person name="Han B."/>
            <person name="Choisne N."/>
            <person name="Demange N."/>
            <person name="Orjeda G."/>
            <person name="Samain S."/>
            <person name="Cattolico L."/>
            <person name="Pelletier E."/>
            <person name="Couloux A."/>
            <person name="Segurens B."/>
            <person name="Wincker P."/>
            <person name="D'Hont A."/>
            <person name="Scarpelli C."/>
            <person name="Weissenbach J."/>
            <person name="Salanoubat M."/>
            <person name="Quetier F."/>
            <person name="Yu Y."/>
            <person name="Kim H.R."/>
            <person name="Rambo T."/>
            <person name="Currie J."/>
            <person name="Collura K."/>
            <person name="Luo M."/>
            <person name="Yang T."/>
            <person name="Ammiraju J.S.S."/>
            <person name="Engler F."/>
            <person name="Soderlund C."/>
            <person name="Wing R.A."/>
            <person name="Palmer L.E."/>
            <person name="de la Bastide M."/>
            <person name="Spiegel L."/>
            <person name="Nascimento L."/>
            <person name="Zutavern T."/>
            <person name="O'Shaughnessy A."/>
            <person name="Dike S."/>
            <person name="Dedhia N."/>
            <person name="Preston R."/>
            <person name="Balija V."/>
            <person name="McCombie W.R."/>
            <person name="Chow T."/>
            <person name="Chen H."/>
            <person name="Chung M."/>
            <person name="Chen C."/>
            <person name="Shaw J."/>
            <person name="Wu H."/>
            <person name="Hsiao K."/>
            <person name="Chao Y."/>
            <person name="Chu M."/>
            <person name="Cheng C."/>
            <person name="Hour A."/>
            <person name="Lee P."/>
            <person name="Lin S."/>
            <person name="Lin Y."/>
            <person name="Liou J."/>
            <person name="Liu S."/>
            <person name="Hsing Y."/>
            <person name="Raghuvanshi S."/>
            <person name="Mohanty A."/>
            <person name="Bharti A.K."/>
            <person name="Gaur A."/>
            <person name="Gupta V."/>
            <person name="Kumar D."/>
            <person name="Ravi V."/>
            <person name="Vij S."/>
            <person name="Kapur A."/>
            <person name="Khurana P."/>
            <person name="Khurana P."/>
            <person name="Khurana J.P."/>
            <person name="Tyagi A.K."/>
            <person name="Gaikwad K."/>
            <person name="Singh A."/>
            <person name="Dalal V."/>
            <person name="Srivastava S."/>
            <person name="Dixit A."/>
            <person name="Pal A.K."/>
            <person name="Ghazi I.A."/>
            <person name="Yadav M."/>
            <person name="Pandit A."/>
            <person name="Bhargava A."/>
            <person name="Sureshbabu K."/>
            <person name="Batra K."/>
            <person name="Sharma T.R."/>
            <person name="Mohapatra T."/>
            <person name="Singh N.K."/>
            <person name="Messing J."/>
            <person name="Nelson A.B."/>
            <person name="Fuks G."/>
            <person name="Kavchok S."/>
            <person name="Keizer G."/>
            <person name="Linton E."/>
            <person name="Llaca V."/>
            <person name="Song R."/>
            <person name="Tanyolac B."/>
            <person name="Young S."/>
            <person name="Ho-Il K."/>
            <person name="Hahn J.H."/>
            <person name="Sangsakoo G."/>
            <person name="Vanavichit A."/>
            <person name="de Mattos Luiz.A.T."/>
            <person name="Zimmer P.D."/>
            <person name="Malone G."/>
            <person name="Dellagostin O."/>
            <person name="de Oliveira A.C."/>
            <person name="Bevan M."/>
            <person name="Bancroft I."/>
            <person name="Minx P."/>
            <person name="Cordum H."/>
            <person name="Wilson R."/>
            <person name="Cheng Z."/>
            <person name="Jin W."/>
            <person name="Jiang J."/>
            <person name="Leong S.A."/>
            <person name="Iwama H."/>
            <person name="Gojobori T."/>
            <person name="Itoh T."/>
            <person name="Niimura Y."/>
            <person name="Fujii Y."/>
            <person name="Habara T."/>
            <person name="Sakai H."/>
            <person name="Sato Y."/>
            <person name="Wilson G."/>
            <person name="Kumar K."/>
            <person name="McCouch S."/>
            <person name="Juretic N."/>
            <person name="Hoen D."/>
            <person name="Wright S."/>
            <person name="Bruskiewich R."/>
            <person name="Bureau T."/>
            <person name="Miyao A."/>
            <person name="Hirochika H."/>
            <person name="Nishikawa T."/>
            <person name="Kadowaki K."/>
            <person name="Sugiura M."/>
            <person name="Burr B."/>
            <person name="Sasaki T."/>
        </authorList>
    </citation>
    <scope>NUCLEOTIDE SEQUENCE [LARGE SCALE GENOMIC DNA]</scope>
    <source>
        <strain evidence="4">cv. Nipponbare</strain>
    </source>
</reference>
<protein>
    <submittedName>
        <fullName evidence="2">Uncharacterized protein</fullName>
    </submittedName>
</protein>
<evidence type="ECO:0000313" key="3">
    <source>
        <dbReference type="EMBL" id="BAD05236.1"/>
    </source>
</evidence>
<feature type="region of interest" description="Disordered" evidence="1">
    <location>
        <begin position="47"/>
        <end position="80"/>
    </location>
</feature>
<proteinExistence type="predicted"/>
<dbReference type="EMBL" id="AP004619">
    <property type="protein sequence ID" value="BAD03232.1"/>
    <property type="molecule type" value="Genomic_DNA"/>
</dbReference>
<organism evidence="2 4">
    <name type="scientific">Oryza sativa subsp. japonica</name>
    <name type="common">Rice</name>
    <dbReference type="NCBI Taxonomy" id="39947"/>
    <lineage>
        <taxon>Eukaryota</taxon>
        <taxon>Viridiplantae</taxon>
        <taxon>Streptophyta</taxon>
        <taxon>Embryophyta</taxon>
        <taxon>Tracheophyta</taxon>
        <taxon>Spermatophyta</taxon>
        <taxon>Magnoliopsida</taxon>
        <taxon>Liliopsida</taxon>
        <taxon>Poales</taxon>
        <taxon>Poaceae</taxon>
        <taxon>BOP clade</taxon>
        <taxon>Oryzoideae</taxon>
        <taxon>Oryzeae</taxon>
        <taxon>Oryzinae</taxon>
        <taxon>Oryza</taxon>
        <taxon>Oryza sativa</taxon>
    </lineage>
</organism>
<gene>
    <name evidence="3" type="ORF">OJ1134_B10.24</name>
    <name evidence="2" type="ORF">P0583B06.7</name>
</gene>